<feature type="compositionally biased region" description="Polar residues" evidence="1">
    <location>
        <begin position="92"/>
        <end position="101"/>
    </location>
</feature>
<sequence>MSKKFSEEQIQQNPIATLQYIHSQLQHELINIAQNGVFKGRNNKVKTAKGTKINTVFALLDIDNVIASHTASGAENPNYPQELQPRDRGRDSSQAWVQKTANDLDPESLGRTGRADTGAPIVGDDLIVESGNGRTMAIKLAYERGMADDYREWLEEEAEYFGFSQEQVQAIEKPILVRIRVTQVDRIQFAIEANQDDKLSYTATERAKSDAKRIDEQLLMLFMPSDDGDLMAVSNRKFLAGFMDKLGDTESAQYRDSNGNFTQSFVTRVKQAIFAKAYNDDRLLEMMADHSKPEMQNMINALAVSAPKFIEAQAVSRAQIEDISSQIIDGMEQSLDEKVMNAIIDATNAIMAARRNHQEITEFVKQQGLFGDLPEGVAELAVFIAENNRSAKKLSTFFEAMAEYVEKTGLDKQNFGLFGEPEPVSVIDAVNYAMQVYQGNYDDKALGMFDGLSESEITQDQAVNILQAILNRLE</sequence>
<reference evidence="4" key="1">
    <citation type="submission" date="2016-09" db="EMBL/GenBank/DDBJ databases">
        <authorList>
            <person name="Varghese N."/>
            <person name="Submissions S."/>
        </authorList>
    </citation>
    <scope>NUCLEOTIDE SEQUENCE [LARGE SCALE GENOMIC DNA]</scope>
    <source>
        <strain evidence="4">ANC 4466</strain>
    </source>
</reference>
<proteinExistence type="predicted"/>
<evidence type="ECO:0000313" key="3">
    <source>
        <dbReference type="EMBL" id="SNX44246.1"/>
    </source>
</evidence>
<evidence type="ECO:0000256" key="1">
    <source>
        <dbReference type="SAM" id="MobiDB-lite"/>
    </source>
</evidence>
<accession>A0A240E6P4</accession>
<name>A0A240E6P4_9GAMM</name>
<dbReference type="InterPro" id="IPR041398">
    <property type="entry name" value="DdrB_dom"/>
</dbReference>
<dbReference type="RefSeq" id="WP_171293996.1">
    <property type="nucleotide sequence ID" value="NZ_BAABHT010000003.1"/>
</dbReference>
<evidence type="ECO:0000259" key="2">
    <source>
        <dbReference type="Pfam" id="PF18763"/>
    </source>
</evidence>
<feature type="domain" description="DdrB-like" evidence="2">
    <location>
        <begin position="49"/>
        <end position="180"/>
    </location>
</feature>
<dbReference type="Pfam" id="PF18763">
    <property type="entry name" value="ddrB-ParB"/>
    <property type="match status" value="1"/>
</dbReference>
<protein>
    <recommendedName>
        <fullName evidence="2">DdrB-like domain-containing protein</fullName>
    </recommendedName>
</protein>
<evidence type="ECO:0000313" key="4">
    <source>
        <dbReference type="Proteomes" id="UP000219042"/>
    </source>
</evidence>
<dbReference type="Proteomes" id="UP000219042">
    <property type="component" value="Unassembled WGS sequence"/>
</dbReference>
<feature type="compositionally biased region" description="Polar residues" evidence="1">
    <location>
        <begin position="71"/>
        <end position="81"/>
    </location>
</feature>
<keyword evidence="4" id="KW-1185">Reference proteome</keyword>
<dbReference type="EMBL" id="OANT01000002">
    <property type="protein sequence ID" value="SNX44246.1"/>
    <property type="molecule type" value="Genomic_DNA"/>
</dbReference>
<feature type="region of interest" description="Disordered" evidence="1">
    <location>
        <begin position="71"/>
        <end position="117"/>
    </location>
</feature>
<organism evidence="3 4">
    <name type="scientific">Acinetobacter puyangensis</name>
    <dbReference type="NCBI Taxonomy" id="1096779"/>
    <lineage>
        <taxon>Bacteria</taxon>
        <taxon>Pseudomonadati</taxon>
        <taxon>Pseudomonadota</taxon>
        <taxon>Gammaproteobacteria</taxon>
        <taxon>Moraxellales</taxon>
        <taxon>Moraxellaceae</taxon>
        <taxon>Acinetobacter</taxon>
    </lineage>
</organism>
<dbReference type="AlphaFoldDB" id="A0A240E6P4"/>
<gene>
    <name evidence="3" type="ORF">SAMN05421731_102407</name>
</gene>